<dbReference type="PROSITE" id="PS51257">
    <property type="entry name" value="PROKAR_LIPOPROTEIN"/>
    <property type="match status" value="1"/>
</dbReference>
<dbReference type="Proteomes" id="UP000885806">
    <property type="component" value="Unassembled WGS sequence"/>
</dbReference>
<reference evidence="5" key="1">
    <citation type="journal article" date="2020" name="mSystems">
        <title>Genome- and Community-Level Interaction Insights into Carbon Utilization and Element Cycling Functions of Hydrothermarchaeota in Hydrothermal Sediment.</title>
        <authorList>
            <person name="Zhou Z."/>
            <person name="Liu Y."/>
            <person name="Xu W."/>
            <person name="Pan J."/>
            <person name="Luo Z.H."/>
            <person name="Li M."/>
        </authorList>
    </citation>
    <scope>NUCLEOTIDE SEQUENCE [LARGE SCALE GENOMIC DNA]</scope>
    <source>
        <strain evidence="5">HyVt-538</strain>
    </source>
</reference>
<comment type="caution">
    <text evidence="5">The sequence shown here is derived from an EMBL/GenBank/DDBJ whole genome shotgun (WGS) entry which is preliminary data.</text>
</comment>
<organism evidence="5">
    <name type="scientific">Hellea balneolensis</name>
    <dbReference type="NCBI Taxonomy" id="287478"/>
    <lineage>
        <taxon>Bacteria</taxon>
        <taxon>Pseudomonadati</taxon>
        <taxon>Pseudomonadota</taxon>
        <taxon>Alphaproteobacteria</taxon>
        <taxon>Maricaulales</taxon>
        <taxon>Robiginitomaculaceae</taxon>
        <taxon>Hellea</taxon>
    </lineage>
</organism>
<dbReference type="GO" id="GO:0052689">
    <property type="term" value="F:carboxylic ester hydrolase activity"/>
    <property type="evidence" value="ECO:0007669"/>
    <property type="project" value="UniProtKB-KW"/>
</dbReference>
<evidence type="ECO:0000256" key="1">
    <source>
        <dbReference type="ARBA" id="ARBA00022487"/>
    </source>
</evidence>
<dbReference type="AlphaFoldDB" id="A0A7V5U1F0"/>
<feature type="non-terminal residue" evidence="5">
    <location>
        <position position="285"/>
    </location>
</feature>
<proteinExistence type="predicted"/>
<protein>
    <recommendedName>
        <fullName evidence="4">4-O-methyl-glucuronoyl methylesterase-like domain-containing protein</fullName>
    </recommendedName>
</protein>
<accession>A0A7V5U1F0</accession>
<keyword evidence="2" id="KW-0732">Signal</keyword>
<name>A0A7V5U1F0_9PROT</name>
<dbReference type="Gene3D" id="3.40.50.1820">
    <property type="entry name" value="alpha/beta hydrolase"/>
    <property type="match status" value="1"/>
</dbReference>
<keyword evidence="3" id="KW-0378">Hydrolase</keyword>
<feature type="domain" description="4-O-methyl-glucuronoyl methylesterase-like" evidence="4">
    <location>
        <begin position="238"/>
        <end position="285"/>
    </location>
</feature>
<keyword evidence="1" id="KW-0719">Serine esterase</keyword>
<dbReference type="EMBL" id="DROP01000238">
    <property type="protein sequence ID" value="HHI89005.1"/>
    <property type="molecule type" value="Genomic_DNA"/>
</dbReference>
<evidence type="ECO:0000256" key="2">
    <source>
        <dbReference type="ARBA" id="ARBA00022729"/>
    </source>
</evidence>
<sequence length="285" mass="31294">MRLWPRKKRFWPLAFLAWMFCLGFLGLLASCGPTRLALSRAHMTPHGPAATPPLLPEGTDVRQWEDEIRPKLARALQREVYGVLPDKSATRIVSHRLITDSAFHDRARVEEYVLVGEATYNGQTNPTKPFHVVLVLPKQAAGPVPVILMESFCPNQNTVPVKGVSIPSGVTFSCDGKGLMAHVMRYVFGRYIATPPIEMILDHGYGLAAFYPGEYVPDRAQSGLAALKGLTNGYSDEASRMGAIAAWGWGYSRVVDALEQNPKIAKNTFIAYGHSRYAKAALVAG</sequence>
<dbReference type="Pfam" id="PF22244">
    <property type="entry name" value="GCE_fung"/>
    <property type="match status" value="1"/>
</dbReference>
<dbReference type="InterPro" id="IPR054579">
    <property type="entry name" value="GCE-like_dom"/>
</dbReference>
<evidence type="ECO:0000259" key="4">
    <source>
        <dbReference type="Pfam" id="PF22244"/>
    </source>
</evidence>
<evidence type="ECO:0000313" key="5">
    <source>
        <dbReference type="EMBL" id="HHI89005.1"/>
    </source>
</evidence>
<dbReference type="InterPro" id="IPR029058">
    <property type="entry name" value="AB_hydrolase_fold"/>
</dbReference>
<gene>
    <name evidence="5" type="ORF">ENK01_03540</name>
</gene>
<evidence type="ECO:0000256" key="3">
    <source>
        <dbReference type="ARBA" id="ARBA00022801"/>
    </source>
</evidence>